<feature type="compositionally biased region" description="Low complexity" evidence="2">
    <location>
        <begin position="462"/>
        <end position="473"/>
    </location>
</feature>
<dbReference type="OrthoDB" id="1166594at2759"/>
<feature type="compositionally biased region" description="Polar residues" evidence="2">
    <location>
        <begin position="506"/>
        <end position="517"/>
    </location>
</feature>
<feature type="compositionally biased region" description="Polar residues" evidence="2">
    <location>
        <begin position="410"/>
        <end position="428"/>
    </location>
</feature>
<reference evidence="5" key="2">
    <citation type="journal article" date="2018" name="BMC Genomics">
        <title>A manually annotated Actinidia chinensis var. chinensis (kiwifruit) genome highlights the challenges associated with draft genomes and gene prediction in plants.</title>
        <authorList>
            <person name="Pilkington S.M."/>
            <person name="Crowhurst R."/>
            <person name="Hilario E."/>
            <person name="Nardozza S."/>
            <person name="Fraser L."/>
            <person name="Peng Y."/>
            <person name="Gunaseelan K."/>
            <person name="Simpson R."/>
            <person name="Tahir J."/>
            <person name="Deroles S.C."/>
            <person name="Templeton K."/>
            <person name="Luo Z."/>
            <person name="Davy M."/>
            <person name="Cheng C."/>
            <person name="McNeilage M."/>
            <person name="Scaglione D."/>
            <person name="Liu Y."/>
            <person name="Zhang Q."/>
            <person name="Datson P."/>
            <person name="De Silva N."/>
            <person name="Gardiner S.E."/>
            <person name="Bassett H."/>
            <person name="Chagne D."/>
            <person name="McCallum J."/>
            <person name="Dzierzon H."/>
            <person name="Deng C."/>
            <person name="Wang Y.Y."/>
            <person name="Barron L."/>
            <person name="Manako K."/>
            <person name="Bowen J."/>
            <person name="Foster T.M."/>
            <person name="Erridge Z.A."/>
            <person name="Tiffin H."/>
            <person name="Waite C.N."/>
            <person name="Davies K.M."/>
            <person name="Grierson E.P."/>
            <person name="Laing W.A."/>
            <person name="Kirk R."/>
            <person name="Chen X."/>
            <person name="Wood M."/>
            <person name="Montefiori M."/>
            <person name="Brummell D.A."/>
            <person name="Schwinn K.E."/>
            <person name="Catanach A."/>
            <person name="Fullerton C."/>
            <person name="Li D."/>
            <person name="Meiyalaghan S."/>
            <person name="Nieuwenhuizen N."/>
            <person name="Read N."/>
            <person name="Prakash R."/>
            <person name="Hunter D."/>
            <person name="Zhang H."/>
            <person name="McKenzie M."/>
            <person name="Knabel M."/>
            <person name="Harris A."/>
            <person name="Allan A.C."/>
            <person name="Gleave A."/>
            <person name="Chen A."/>
            <person name="Janssen B.J."/>
            <person name="Plunkett B."/>
            <person name="Ampomah-Dwamena C."/>
            <person name="Voogd C."/>
            <person name="Leif D."/>
            <person name="Lafferty D."/>
            <person name="Souleyre E.J.F."/>
            <person name="Varkonyi-Gasic E."/>
            <person name="Gambi F."/>
            <person name="Hanley J."/>
            <person name="Yao J.L."/>
            <person name="Cheung J."/>
            <person name="David K.M."/>
            <person name="Warren B."/>
            <person name="Marsh K."/>
            <person name="Snowden K.C."/>
            <person name="Lin-Wang K."/>
            <person name="Brian L."/>
            <person name="Martinez-Sanchez M."/>
            <person name="Wang M."/>
            <person name="Ileperuma N."/>
            <person name="Macnee N."/>
            <person name="Campin R."/>
            <person name="McAtee P."/>
            <person name="Drummond R.S.M."/>
            <person name="Espley R.V."/>
            <person name="Ireland H.S."/>
            <person name="Wu R."/>
            <person name="Atkinson R.G."/>
            <person name="Karunairetnam S."/>
            <person name="Bulley S."/>
            <person name="Chunkath S."/>
            <person name="Hanley Z."/>
            <person name="Storey R."/>
            <person name="Thrimawithana A.H."/>
            <person name="Thomson S."/>
            <person name="David C."/>
            <person name="Testolin R."/>
            <person name="Huang H."/>
            <person name="Hellens R.P."/>
            <person name="Schaffer R.J."/>
        </authorList>
    </citation>
    <scope>NUCLEOTIDE SEQUENCE [LARGE SCALE GENOMIC DNA]</scope>
    <source>
        <strain evidence="5">cv. Red5</strain>
    </source>
</reference>
<feature type="compositionally biased region" description="Acidic residues" evidence="2">
    <location>
        <begin position="226"/>
        <end position="243"/>
    </location>
</feature>
<dbReference type="PANTHER" id="PTHR11071">
    <property type="entry name" value="PEPTIDYL-PROLYL CIS-TRANS ISOMERASE"/>
    <property type="match status" value="1"/>
</dbReference>
<evidence type="ECO:0000256" key="1">
    <source>
        <dbReference type="ARBA" id="ARBA00007365"/>
    </source>
</evidence>
<dbReference type="Gene3D" id="2.40.100.10">
    <property type="entry name" value="Cyclophilin-like"/>
    <property type="match status" value="2"/>
</dbReference>
<feature type="compositionally biased region" description="Basic residues" evidence="2">
    <location>
        <begin position="261"/>
        <end position="299"/>
    </location>
</feature>
<gene>
    <name evidence="4" type="ORF">CEY00_Acc15412</name>
</gene>
<feature type="compositionally biased region" description="Low complexity" evidence="2">
    <location>
        <begin position="244"/>
        <end position="256"/>
    </location>
</feature>
<keyword evidence="5" id="KW-1185">Reference proteome</keyword>
<dbReference type="InterPro" id="IPR029000">
    <property type="entry name" value="Cyclophilin-like_dom_sf"/>
</dbReference>
<feature type="compositionally biased region" description="Basic and acidic residues" evidence="2">
    <location>
        <begin position="386"/>
        <end position="405"/>
    </location>
</feature>
<dbReference type="GO" id="GO:0003755">
    <property type="term" value="F:peptidyl-prolyl cis-trans isomerase activity"/>
    <property type="evidence" value="ECO:0007669"/>
    <property type="project" value="InterPro"/>
</dbReference>
<feature type="compositionally biased region" description="Low complexity" evidence="2">
    <location>
        <begin position="717"/>
        <end position="732"/>
    </location>
</feature>
<feature type="compositionally biased region" description="Basic residues" evidence="2">
    <location>
        <begin position="525"/>
        <end position="534"/>
    </location>
</feature>
<feature type="compositionally biased region" description="Polar residues" evidence="2">
    <location>
        <begin position="437"/>
        <end position="448"/>
    </location>
</feature>
<feature type="domain" description="PPIase cyclophilin-type" evidence="3">
    <location>
        <begin position="21"/>
        <end position="173"/>
    </location>
</feature>
<dbReference type="OMA" id="NICIHIY"/>
<keyword evidence="4" id="KW-0413">Isomerase</keyword>
<dbReference type="EMBL" id="NKQK01000014">
    <property type="protein sequence ID" value="PSS11138.1"/>
    <property type="molecule type" value="Genomic_DNA"/>
</dbReference>
<dbReference type="InParanoid" id="A0A2R6QMI8"/>
<dbReference type="SUPFAM" id="SSF50891">
    <property type="entry name" value="Cyclophilin-like"/>
    <property type="match status" value="1"/>
</dbReference>
<dbReference type="GO" id="GO:0005737">
    <property type="term" value="C:cytoplasm"/>
    <property type="evidence" value="ECO:0007669"/>
    <property type="project" value="TreeGrafter"/>
</dbReference>
<sequence length="763" mass="86936">MLFDVVISNTKKMSKKNPLVFLDVSIDGDPAEKMVFELFSDIAPQTVENFRALCTGEKGISPKTGRPLHYKGSFFHRIVNGLMAQGGDFLKQDGTFGESIYGEKFPGRADIDRILGTWELRPSESWTIVFLFKWKYVVFGKLVQGNEILKKIENVGDEEGRPSVTVKIINCGEFLEGKKKASKVKMGKDASSEVNNHEVHCKGKHNKFSRDRRRKRRRYYTSESDTSSDGEMESSESDTDSDCDSYTSSSSDLSSSSDERHKKRKRSSKRDKYKRGKRRDKRREKKRRRRDKRSKRRPKRELDSLTDADSDSKSESSSNDGDADFKGPDRKHKNEAQITVGNQFHSAEEGVVSIPRKNEETADILEREKVEYPKENGERYSNGIEVEIKSDRSAERPDVVDDHCGKSRSRSISPKRTMSKSMSISPKRNLSKRQSECPRQNMSRSPSVDKSPLQVSRRSRSISRSPTRSVSGSPIRSVSRIPTRAKKGRSISRSPFIAPPGRSIGRSPTTSSPQRNFSRTPPRASSRKSSRKSVSRSPVRSSRRSVSRSSGRAPSRRSTSRSPVRAPVRNHCRSYSRSPVSTGRRARSPIADRERSSSRSPSADGFPKRIRKGRGFSERFSYARRYRSRSPDRSPVRPYRYGNRIDRDRYYRRSPRRYRSPPPRGRTPPRYRGRRSRTRSPVCGRRYSRSPIRNRSPVKTSRVQDSPCAERRRSPSRSRSSSISRSSLDSQSPKQVRKDWSKSSSGRPQGKKGLVSYGDGSPD</sequence>
<dbReference type="InterPro" id="IPR002130">
    <property type="entry name" value="Cyclophilin-type_PPIase_dom"/>
</dbReference>
<dbReference type="AlphaFoldDB" id="A0A2R6QMI8"/>
<evidence type="ECO:0000259" key="3">
    <source>
        <dbReference type="PROSITE" id="PS50072"/>
    </source>
</evidence>
<protein>
    <submittedName>
        <fullName evidence="4">Peptidyl-prolyl cis-trans isomerase</fullName>
    </submittedName>
</protein>
<dbReference type="Gramene" id="PSS11138">
    <property type="protein sequence ID" value="PSS11138"/>
    <property type="gene ID" value="CEY00_Acc15412"/>
</dbReference>
<feature type="compositionally biased region" description="Basic and acidic residues" evidence="2">
    <location>
        <begin position="323"/>
        <end position="335"/>
    </location>
</feature>
<reference evidence="4 5" key="1">
    <citation type="submission" date="2017-07" db="EMBL/GenBank/DDBJ databases">
        <title>An improved, manually edited Actinidia chinensis var. chinensis (kiwifruit) genome highlights the challenges associated with draft genomes and gene prediction in plants.</title>
        <authorList>
            <person name="Pilkington S."/>
            <person name="Crowhurst R."/>
            <person name="Hilario E."/>
            <person name="Nardozza S."/>
            <person name="Fraser L."/>
            <person name="Peng Y."/>
            <person name="Gunaseelan K."/>
            <person name="Simpson R."/>
            <person name="Tahir J."/>
            <person name="Deroles S."/>
            <person name="Templeton K."/>
            <person name="Luo Z."/>
            <person name="Davy M."/>
            <person name="Cheng C."/>
            <person name="Mcneilage M."/>
            <person name="Scaglione D."/>
            <person name="Liu Y."/>
            <person name="Zhang Q."/>
            <person name="Datson P."/>
            <person name="De Silva N."/>
            <person name="Gardiner S."/>
            <person name="Bassett H."/>
            <person name="Chagne D."/>
            <person name="Mccallum J."/>
            <person name="Dzierzon H."/>
            <person name="Deng C."/>
            <person name="Wang Y.-Y."/>
            <person name="Barron N."/>
            <person name="Manako K."/>
            <person name="Bowen J."/>
            <person name="Foster T."/>
            <person name="Erridge Z."/>
            <person name="Tiffin H."/>
            <person name="Waite C."/>
            <person name="Davies K."/>
            <person name="Grierson E."/>
            <person name="Laing W."/>
            <person name="Kirk R."/>
            <person name="Chen X."/>
            <person name="Wood M."/>
            <person name="Montefiori M."/>
            <person name="Brummell D."/>
            <person name="Schwinn K."/>
            <person name="Catanach A."/>
            <person name="Fullerton C."/>
            <person name="Li D."/>
            <person name="Meiyalaghan S."/>
            <person name="Nieuwenhuizen N."/>
            <person name="Read N."/>
            <person name="Prakash R."/>
            <person name="Hunter D."/>
            <person name="Zhang H."/>
            <person name="Mckenzie M."/>
            <person name="Knabel M."/>
            <person name="Harris A."/>
            <person name="Allan A."/>
            <person name="Chen A."/>
            <person name="Janssen B."/>
            <person name="Plunkett B."/>
            <person name="Dwamena C."/>
            <person name="Voogd C."/>
            <person name="Leif D."/>
            <person name="Lafferty D."/>
            <person name="Souleyre E."/>
            <person name="Varkonyi-Gasic E."/>
            <person name="Gambi F."/>
            <person name="Hanley J."/>
            <person name="Yao J.-L."/>
            <person name="Cheung J."/>
            <person name="David K."/>
            <person name="Warren B."/>
            <person name="Marsh K."/>
            <person name="Snowden K."/>
            <person name="Lin-Wang K."/>
            <person name="Brian L."/>
            <person name="Martinez-Sanchez M."/>
            <person name="Wang M."/>
            <person name="Ileperuma N."/>
            <person name="Macnee N."/>
            <person name="Campin R."/>
            <person name="Mcatee P."/>
            <person name="Drummond R."/>
            <person name="Espley R."/>
            <person name="Ireland H."/>
            <person name="Wu R."/>
            <person name="Atkinson R."/>
            <person name="Karunairetnam S."/>
            <person name="Bulley S."/>
            <person name="Chunkath S."/>
            <person name="Hanley Z."/>
            <person name="Storey R."/>
            <person name="Thrimawithana A."/>
            <person name="Thomson S."/>
            <person name="David C."/>
            <person name="Testolin R."/>
        </authorList>
    </citation>
    <scope>NUCLEOTIDE SEQUENCE [LARGE SCALE GENOMIC DNA]</scope>
    <source>
        <strain evidence="5">cv. Red5</strain>
        <tissue evidence="4">Young leaf</tissue>
    </source>
</reference>
<feature type="compositionally biased region" description="Basic residues" evidence="2">
    <location>
        <begin position="667"/>
        <end position="678"/>
    </location>
</feature>
<feature type="region of interest" description="Disordered" evidence="2">
    <location>
        <begin position="186"/>
        <end position="763"/>
    </location>
</feature>
<name>A0A2R6QMI8_ACTCC</name>
<organism evidence="4 5">
    <name type="scientific">Actinidia chinensis var. chinensis</name>
    <name type="common">Chinese soft-hair kiwi</name>
    <dbReference type="NCBI Taxonomy" id="1590841"/>
    <lineage>
        <taxon>Eukaryota</taxon>
        <taxon>Viridiplantae</taxon>
        <taxon>Streptophyta</taxon>
        <taxon>Embryophyta</taxon>
        <taxon>Tracheophyta</taxon>
        <taxon>Spermatophyta</taxon>
        <taxon>Magnoliopsida</taxon>
        <taxon>eudicotyledons</taxon>
        <taxon>Gunneridae</taxon>
        <taxon>Pentapetalae</taxon>
        <taxon>asterids</taxon>
        <taxon>Ericales</taxon>
        <taxon>Actinidiaceae</taxon>
        <taxon>Actinidia</taxon>
    </lineage>
</organism>
<dbReference type="PANTHER" id="PTHR11071:SF561">
    <property type="entry name" value="PEPTIDYL-PROLYL CIS-TRANS ISOMERASE D-RELATED"/>
    <property type="match status" value="1"/>
</dbReference>
<feature type="compositionally biased region" description="Polar residues" evidence="2">
    <location>
        <begin position="336"/>
        <end position="345"/>
    </location>
</feature>
<evidence type="ECO:0000313" key="5">
    <source>
        <dbReference type="Proteomes" id="UP000241394"/>
    </source>
</evidence>
<comment type="caution">
    <text evidence="4">The sequence shown here is derived from an EMBL/GenBank/DDBJ whole genome shotgun (WGS) entry which is preliminary data.</text>
</comment>
<feature type="compositionally biased region" description="Basic and acidic residues" evidence="2">
    <location>
        <begin position="186"/>
        <end position="201"/>
    </location>
</feature>
<proteinExistence type="inferred from homology"/>
<comment type="similarity">
    <text evidence="1">Belongs to the cyclophilin-type PPIase family.</text>
</comment>
<dbReference type="GO" id="GO:0006457">
    <property type="term" value="P:protein folding"/>
    <property type="evidence" value="ECO:0007669"/>
    <property type="project" value="TreeGrafter"/>
</dbReference>
<feature type="compositionally biased region" description="Polar residues" evidence="2">
    <location>
        <begin position="691"/>
        <end position="704"/>
    </location>
</feature>
<dbReference type="PRINTS" id="PR00153">
    <property type="entry name" value="CSAPPISMRASE"/>
</dbReference>
<accession>A0A2R6QMI8</accession>
<evidence type="ECO:0000313" key="4">
    <source>
        <dbReference type="EMBL" id="PSS11138.1"/>
    </source>
</evidence>
<dbReference type="Pfam" id="PF00160">
    <property type="entry name" value="Pro_isomerase"/>
    <property type="match status" value="2"/>
</dbReference>
<dbReference type="PROSITE" id="PS50072">
    <property type="entry name" value="CSA_PPIASE_2"/>
    <property type="match status" value="1"/>
</dbReference>
<feature type="compositionally biased region" description="Basic residues" evidence="2">
    <location>
        <begin position="202"/>
        <end position="219"/>
    </location>
</feature>
<dbReference type="Proteomes" id="UP000241394">
    <property type="component" value="Chromosome LG14"/>
</dbReference>
<dbReference type="STRING" id="1590841.A0A2R6QMI8"/>
<dbReference type="GO" id="GO:0016018">
    <property type="term" value="F:cyclosporin A binding"/>
    <property type="evidence" value="ECO:0007669"/>
    <property type="project" value="TreeGrafter"/>
</dbReference>
<feature type="compositionally biased region" description="Basic and acidic residues" evidence="2">
    <location>
        <begin position="356"/>
        <end position="378"/>
    </location>
</feature>
<evidence type="ECO:0000256" key="2">
    <source>
        <dbReference type="SAM" id="MobiDB-lite"/>
    </source>
</evidence>